<dbReference type="VEuPathDB" id="FungiDB:NFIA_073310"/>
<evidence type="ECO:0000313" key="4">
    <source>
        <dbReference type="Proteomes" id="UP000006702"/>
    </source>
</evidence>
<feature type="compositionally biased region" description="Basic and acidic residues" evidence="1">
    <location>
        <begin position="90"/>
        <end position="100"/>
    </location>
</feature>
<proteinExistence type="predicted"/>
<accession>A1DDF9</accession>
<dbReference type="RefSeq" id="XP_001259313.1">
    <property type="nucleotide sequence ID" value="XM_001259312.1"/>
</dbReference>
<organism evidence="3 4">
    <name type="scientific">Neosartorya fischeri (strain ATCC 1020 / DSM 3700 / CBS 544.65 / FGSC A1164 / JCM 1740 / NRRL 181 / WB 181)</name>
    <name type="common">Aspergillus fischerianus</name>
    <dbReference type="NCBI Taxonomy" id="331117"/>
    <lineage>
        <taxon>Eukaryota</taxon>
        <taxon>Fungi</taxon>
        <taxon>Dikarya</taxon>
        <taxon>Ascomycota</taxon>
        <taxon>Pezizomycotina</taxon>
        <taxon>Eurotiomycetes</taxon>
        <taxon>Eurotiomycetidae</taxon>
        <taxon>Eurotiales</taxon>
        <taxon>Aspergillaceae</taxon>
        <taxon>Aspergillus</taxon>
        <taxon>Aspergillus subgen. Fumigati</taxon>
    </lineage>
</organism>
<feature type="region of interest" description="Disordered" evidence="1">
    <location>
        <begin position="84"/>
        <end position="109"/>
    </location>
</feature>
<dbReference type="KEGG" id="nfi:NFIA_073310"/>
<feature type="chain" id="PRO_5002633650" evidence="2">
    <location>
        <begin position="25"/>
        <end position="109"/>
    </location>
</feature>
<dbReference type="GeneID" id="4585980"/>
<dbReference type="AlphaFoldDB" id="A1DDF9"/>
<reference evidence="4" key="1">
    <citation type="journal article" date="2008" name="PLoS Genet.">
        <title>Genomic islands in the pathogenic filamentous fungus Aspergillus fumigatus.</title>
        <authorList>
            <person name="Fedorova N.D."/>
            <person name="Khaldi N."/>
            <person name="Joardar V.S."/>
            <person name="Maiti R."/>
            <person name="Amedeo P."/>
            <person name="Anderson M.J."/>
            <person name="Crabtree J."/>
            <person name="Silva J.C."/>
            <person name="Badger J.H."/>
            <person name="Albarraq A."/>
            <person name="Angiuoli S."/>
            <person name="Bussey H."/>
            <person name="Bowyer P."/>
            <person name="Cotty P.J."/>
            <person name="Dyer P.S."/>
            <person name="Egan A."/>
            <person name="Galens K."/>
            <person name="Fraser-Liggett C.M."/>
            <person name="Haas B.J."/>
            <person name="Inman J.M."/>
            <person name="Kent R."/>
            <person name="Lemieux S."/>
            <person name="Malavazi I."/>
            <person name="Orvis J."/>
            <person name="Roemer T."/>
            <person name="Ronning C.M."/>
            <person name="Sundaram J.P."/>
            <person name="Sutton G."/>
            <person name="Turner G."/>
            <person name="Venter J.C."/>
            <person name="White O.R."/>
            <person name="Whitty B.R."/>
            <person name="Youngman P."/>
            <person name="Wolfe K.H."/>
            <person name="Goldman G.H."/>
            <person name="Wortman J.R."/>
            <person name="Jiang B."/>
            <person name="Denning D.W."/>
            <person name="Nierman W.C."/>
        </authorList>
    </citation>
    <scope>NUCLEOTIDE SEQUENCE [LARGE SCALE GENOMIC DNA]</scope>
    <source>
        <strain evidence="4">ATCC 1020 / DSM 3700 / CBS 544.65 / FGSC A1164 / JCM 1740 / NRRL 181 / WB 181</strain>
    </source>
</reference>
<dbReference type="HOGENOM" id="CLU_2184656_0_0_1"/>
<protein>
    <submittedName>
        <fullName evidence="3">Uncharacterized protein</fullName>
    </submittedName>
</protein>
<feature type="signal peptide" evidence="2">
    <location>
        <begin position="1"/>
        <end position="24"/>
    </location>
</feature>
<keyword evidence="2" id="KW-0732">Signal</keyword>
<keyword evidence="4" id="KW-1185">Reference proteome</keyword>
<evidence type="ECO:0000256" key="1">
    <source>
        <dbReference type="SAM" id="MobiDB-lite"/>
    </source>
</evidence>
<dbReference type="Proteomes" id="UP000006702">
    <property type="component" value="Unassembled WGS sequence"/>
</dbReference>
<evidence type="ECO:0000256" key="2">
    <source>
        <dbReference type="SAM" id="SignalP"/>
    </source>
</evidence>
<name>A1DDF9_NEOFI</name>
<dbReference type="OrthoDB" id="4428172at2759"/>
<sequence length="109" mass="11995">MTGDMKVSQIILTSLAVAVSSTAAIKFSTGEQITWDENYAVAWKEDKDPCRNDHLLAPVYQNRCKRNFFIDSVPLGTDGVPNGIVSGSRVYEDSSNRTEPDDLPDEDVA</sequence>
<dbReference type="EMBL" id="DS027696">
    <property type="protein sequence ID" value="EAW17416.1"/>
    <property type="molecule type" value="Genomic_DNA"/>
</dbReference>
<gene>
    <name evidence="3" type="ORF">NFIA_073310</name>
</gene>
<evidence type="ECO:0000313" key="3">
    <source>
        <dbReference type="EMBL" id="EAW17416.1"/>
    </source>
</evidence>